<proteinExistence type="predicted"/>
<dbReference type="RefSeq" id="WP_189987482.1">
    <property type="nucleotide sequence ID" value="NZ_BMZS01000002.1"/>
</dbReference>
<organism evidence="1 2">
    <name type="scientific">Thalassobaculum fulvum</name>
    <dbReference type="NCBI Taxonomy" id="1633335"/>
    <lineage>
        <taxon>Bacteria</taxon>
        <taxon>Pseudomonadati</taxon>
        <taxon>Pseudomonadota</taxon>
        <taxon>Alphaproteobacteria</taxon>
        <taxon>Rhodospirillales</taxon>
        <taxon>Thalassobaculaceae</taxon>
        <taxon>Thalassobaculum</taxon>
    </lineage>
</organism>
<dbReference type="EMBL" id="BMZS01000002">
    <property type="protein sequence ID" value="GHD41879.1"/>
    <property type="molecule type" value="Genomic_DNA"/>
</dbReference>
<gene>
    <name evidence="1" type="ORF">GCM10017083_06260</name>
</gene>
<reference evidence="1" key="1">
    <citation type="journal article" date="2014" name="Int. J. Syst. Evol. Microbiol.">
        <title>Complete genome sequence of Corynebacterium casei LMG S-19264T (=DSM 44701T), isolated from a smear-ripened cheese.</title>
        <authorList>
            <consortium name="US DOE Joint Genome Institute (JGI-PGF)"/>
            <person name="Walter F."/>
            <person name="Albersmeier A."/>
            <person name="Kalinowski J."/>
            <person name="Ruckert C."/>
        </authorList>
    </citation>
    <scope>NUCLEOTIDE SEQUENCE</scope>
    <source>
        <strain evidence="1">KCTC 42651</strain>
    </source>
</reference>
<accession>A0A918XNE3</accession>
<dbReference type="AlphaFoldDB" id="A0A918XNE3"/>
<comment type="caution">
    <text evidence="1">The sequence shown here is derived from an EMBL/GenBank/DDBJ whole genome shotgun (WGS) entry which is preliminary data.</text>
</comment>
<keyword evidence="2" id="KW-1185">Reference proteome</keyword>
<name>A0A918XNE3_9PROT</name>
<dbReference type="Pfam" id="PF06353">
    <property type="entry name" value="DUF1062"/>
    <property type="match status" value="1"/>
</dbReference>
<dbReference type="Proteomes" id="UP000630353">
    <property type="component" value="Unassembled WGS sequence"/>
</dbReference>
<evidence type="ECO:0008006" key="3">
    <source>
        <dbReference type="Google" id="ProtNLM"/>
    </source>
</evidence>
<evidence type="ECO:0000313" key="2">
    <source>
        <dbReference type="Proteomes" id="UP000630353"/>
    </source>
</evidence>
<sequence>MEPPRIWQNCSRCDARTPFVCSGRFRVNACGKRIDAWLIYRCARCDQTWNCPILERTPVTAVEPAELRALSENCGRLVERHAFDVARLRRYSDRVEERGEAAVEARLLGQGDGEPRTLVVSIAVPQPCRIRLDRLLASRLGLSRTAVRRLHDAAVLVVSPPNRGALRQPVRDRQTVTVDLRSVGSAFGLLSAALRDTS</sequence>
<dbReference type="InterPro" id="IPR009412">
    <property type="entry name" value="DUF1062"/>
</dbReference>
<protein>
    <recommendedName>
        <fullName evidence="3">DUF1062 domain-containing protein</fullName>
    </recommendedName>
</protein>
<evidence type="ECO:0000313" key="1">
    <source>
        <dbReference type="EMBL" id="GHD41879.1"/>
    </source>
</evidence>
<reference evidence="1" key="2">
    <citation type="submission" date="2020-09" db="EMBL/GenBank/DDBJ databases">
        <authorList>
            <person name="Sun Q."/>
            <person name="Kim S."/>
        </authorList>
    </citation>
    <scope>NUCLEOTIDE SEQUENCE</scope>
    <source>
        <strain evidence="1">KCTC 42651</strain>
    </source>
</reference>